<evidence type="ECO:0000313" key="3">
    <source>
        <dbReference type="Proteomes" id="UP000469949"/>
    </source>
</evidence>
<comment type="caution">
    <text evidence="2">The sequence shown here is derived from an EMBL/GenBank/DDBJ whole genome shotgun (WGS) entry which is preliminary data.</text>
</comment>
<dbReference type="RefSeq" id="WP_152275608.1">
    <property type="nucleotide sequence ID" value="NZ_WEKV01000001.1"/>
</dbReference>
<dbReference type="Pfam" id="PF09414">
    <property type="entry name" value="RNA_ligase"/>
    <property type="match status" value="1"/>
</dbReference>
<organism evidence="2 3">
    <name type="scientific">Methylorubrum populi</name>
    <dbReference type="NCBI Taxonomy" id="223967"/>
    <lineage>
        <taxon>Bacteria</taxon>
        <taxon>Pseudomonadati</taxon>
        <taxon>Pseudomonadota</taxon>
        <taxon>Alphaproteobacteria</taxon>
        <taxon>Hyphomicrobiales</taxon>
        <taxon>Methylobacteriaceae</taxon>
        <taxon>Methylorubrum</taxon>
    </lineage>
</organism>
<feature type="domain" description="RNA ligase" evidence="1">
    <location>
        <begin position="54"/>
        <end position="221"/>
    </location>
</feature>
<dbReference type="Proteomes" id="UP000469949">
    <property type="component" value="Unassembled WGS sequence"/>
</dbReference>
<dbReference type="SUPFAM" id="SSF56091">
    <property type="entry name" value="DNA ligase/mRNA capping enzyme, catalytic domain"/>
    <property type="match status" value="1"/>
</dbReference>
<gene>
    <name evidence="2" type="ORF">F8B43_0093</name>
</gene>
<reference evidence="2 3" key="1">
    <citation type="submission" date="2019-10" db="EMBL/GenBank/DDBJ databases">
        <title>Draft Genome Sequence of the Caffeine Degrading Methylotroph Methylorubrum populi PINKEL.</title>
        <authorList>
            <person name="Dawson S.C."/>
            <person name="Zhang X."/>
            <person name="Wright M.E."/>
            <person name="Sharma G."/>
            <person name="Langner J.T."/>
            <person name="Ditty J.L."/>
            <person name="Subuyuj G.A."/>
        </authorList>
    </citation>
    <scope>NUCLEOTIDE SEQUENCE [LARGE SCALE GENOMIC DNA]</scope>
    <source>
        <strain evidence="2 3">Pinkel</strain>
    </source>
</reference>
<evidence type="ECO:0000313" key="2">
    <source>
        <dbReference type="EMBL" id="KAB7788088.1"/>
    </source>
</evidence>
<dbReference type="AlphaFoldDB" id="A0A833JA49"/>
<proteinExistence type="predicted"/>
<evidence type="ECO:0000259" key="1">
    <source>
        <dbReference type="Pfam" id="PF09414"/>
    </source>
</evidence>
<dbReference type="Gene3D" id="3.30.470.30">
    <property type="entry name" value="DNA ligase/mRNA capping enzyme"/>
    <property type="match status" value="1"/>
</dbReference>
<protein>
    <recommendedName>
        <fullName evidence="1">RNA ligase domain-containing protein</fullName>
    </recommendedName>
</protein>
<dbReference type="EMBL" id="WEKV01000001">
    <property type="protein sequence ID" value="KAB7788088.1"/>
    <property type="molecule type" value="Genomic_DNA"/>
</dbReference>
<accession>A0A833JA49</accession>
<sequence>MTSQTAFTAPNKPLGGKAYGSIGHLPNSRLGPGDWHIHEGQAKILTERPRKGDRIIVTEKLDGACMAVANIDGEIVPLTRAGYRARHGRYEHLQLFEVFVMQRYAQFEALLKPGERLAGEWLALAHGTAYDTGHEFFEPFVPFDLFRGKDRVLRDEFKERVPAAGFLPAACVHDDDVMPIPVEAALARLGEYGRHGSTEPVEGIVYRCEREGRVDFLAKWVRPDKEDGKYLANLRGCAERWHWRPSDPVPSPIRTEGA</sequence>
<name>A0A833JA49_9HYPH</name>
<dbReference type="InterPro" id="IPR021122">
    <property type="entry name" value="RNA_ligase_dom_REL/Rnl2"/>
</dbReference>